<dbReference type="STRING" id="1116229.S3D8Y6"/>
<dbReference type="OrthoDB" id="2139957at2759"/>
<dbReference type="Gene3D" id="1.10.12.10">
    <property type="entry name" value="Lyase 2-enoyl-coa Hydratase, Chain A, domain 2"/>
    <property type="match status" value="1"/>
</dbReference>
<gene>
    <name evidence="4" type="ORF">GLAREA_09587</name>
</gene>
<evidence type="ECO:0000313" key="4">
    <source>
        <dbReference type="EMBL" id="EPE28466.1"/>
    </source>
</evidence>
<dbReference type="Gene3D" id="3.90.226.10">
    <property type="entry name" value="2-enoyl-CoA Hydratase, Chain A, domain 1"/>
    <property type="match status" value="1"/>
</dbReference>
<protein>
    <submittedName>
        <fullName evidence="4">ClpP/crotonase</fullName>
    </submittedName>
</protein>
<evidence type="ECO:0000313" key="5">
    <source>
        <dbReference type="Proteomes" id="UP000016922"/>
    </source>
</evidence>
<dbReference type="GeneID" id="19468634"/>
<dbReference type="OMA" id="WETSSVE"/>
<dbReference type="InterPro" id="IPR014748">
    <property type="entry name" value="Enoyl-CoA_hydra_C"/>
</dbReference>
<dbReference type="GO" id="GO:0006635">
    <property type="term" value="P:fatty acid beta-oxidation"/>
    <property type="evidence" value="ECO:0007669"/>
    <property type="project" value="TreeGrafter"/>
</dbReference>
<dbReference type="RefSeq" id="XP_008084374.1">
    <property type="nucleotide sequence ID" value="XM_008086183.1"/>
</dbReference>
<dbReference type="SUPFAM" id="SSF52096">
    <property type="entry name" value="ClpP/crotonase"/>
    <property type="match status" value="1"/>
</dbReference>
<dbReference type="eggNOG" id="KOG1680">
    <property type="taxonomic scope" value="Eukaryota"/>
</dbReference>
<dbReference type="PANTHER" id="PTHR11941:SF158">
    <property type="entry name" value="ENOYL-COA HYDRATASE (AFU_ORTHOLOGUE AFUA_2G10650)"/>
    <property type="match status" value="1"/>
</dbReference>
<dbReference type="KEGG" id="glz:GLAREA_09587"/>
<sequence>MSDQSFSKPPPPVQHVLITYPAPHVLLVTFNLAKQMNSLPVKVSWQLSELFKWFDDEPDLRVGIVTGAGRKAFCAGMDLKEAQTALFEKDILDRHYPDDGFAALTNRKGKKPIISAVNGHAHGGGMEIALNSDLVIASENATFSLPDVKRGTAGLQGGLPRLSKLFGLQRAMLVALTGYVLQAQEAKEWGLVFKVTKQDDLIDEAVKMAMLIASMSPDSVIASRAGVRAAWEAGTVEEALEAVLRKYGADLFRGENAVEGMRAFAEKRKPIWKGSKL</sequence>
<evidence type="ECO:0000256" key="2">
    <source>
        <dbReference type="ARBA" id="ARBA00023239"/>
    </source>
</evidence>
<dbReference type="GO" id="GO:0005739">
    <property type="term" value="C:mitochondrion"/>
    <property type="evidence" value="ECO:0007669"/>
    <property type="project" value="TreeGrafter"/>
</dbReference>
<comment type="similarity">
    <text evidence="1 3">Belongs to the enoyl-CoA hydratase/isomerase family.</text>
</comment>
<accession>S3D8Y6</accession>
<dbReference type="PANTHER" id="PTHR11941">
    <property type="entry name" value="ENOYL-COA HYDRATASE-RELATED"/>
    <property type="match status" value="1"/>
</dbReference>
<dbReference type="Proteomes" id="UP000016922">
    <property type="component" value="Unassembled WGS sequence"/>
</dbReference>
<evidence type="ECO:0000256" key="3">
    <source>
        <dbReference type="RuleBase" id="RU003707"/>
    </source>
</evidence>
<dbReference type="AlphaFoldDB" id="S3D8Y6"/>
<dbReference type="InterPro" id="IPR018376">
    <property type="entry name" value="Enoyl-CoA_hyd/isom_CS"/>
</dbReference>
<evidence type="ECO:0000256" key="1">
    <source>
        <dbReference type="ARBA" id="ARBA00005254"/>
    </source>
</evidence>
<proteinExistence type="inferred from homology"/>
<dbReference type="HOGENOM" id="CLU_009834_7_6_1"/>
<name>S3D8Y6_GLAL2</name>
<dbReference type="InterPro" id="IPR001753">
    <property type="entry name" value="Enoyl-CoA_hydra/iso"/>
</dbReference>
<reference evidence="4 5" key="1">
    <citation type="journal article" date="2013" name="BMC Genomics">
        <title>Genomics-driven discovery of the pneumocandin biosynthetic gene cluster in the fungus Glarea lozoyensis.</title>
        <authorList>
            <person name="Chen L."/>
            <person name="Yue Q."/>
            <person name="Zhang X."/>
            <person name="Xiang M."/>
            <person name="Wang C."/>
            <person name="Li S."/>
            <person name="Che Y."/>
            <person name="Ortiz-Lopez F.J."/>
            <person name="Bills G.F."/>
            <person name="Liu X."/>
            <person name="An Z."/>
        </authorList>
    </citation>
    <scope>NUCLEOTIDE SEQUENCE [LARGE SCALE GENOMIC DNA]</scope>
    <source>
        <strain evidence="5">ATCC 20868 / MF5171</strain>
    </source>
</reference>
<dbReference type="EMBL" id="KE145368">
    <property type="protein sequence ID" value="EPE28466.1"/>
    <property type="molecule type" value="Genomic_DNA"/>
</dbReference>
<dbReference type="CDD" id="cd06558">
    <property type="entry name" value="crotonase-like"/>
    <property type="match status" value="1"/>
</dbReference>
<dbReference type="InterPro" id="IPR029045">
    <property type="entry name" value="ClpP/crotonase-like_dom_sf"/>
</dbReference>
<dbReference type="Pfam" id="PF00378">
    <property type="entry name" value="ECH_1"/>
    <property type="match status" value="1"/>
</dbReference>
<organism evidence="4 5">
    <name type="scientific">Glarea lozoyensis (strain ATCC 20868 / MF5171)</name>
    <dbReference type="NCBI Taxonomy" id="1116229"/>
    <lineage>
        <taxon>Eukaryota</taxon>
        <taxon>Fungi</taxon>
        <taxon>Dikarya</taxon>
        <taxon>Ascomycota</taxon>
        <taxon>Pezizomycotina</taxon>
        <taxon>Leotiomycetes</taxon>
        <taxon>Helotiales</taxon>
        <taxon>Helotiaceae</taxon>
        <taxon>Glarea</taxon>
    </lineage>
</organism>
<keyword evidence="2" id="KW-0456">Lyase</keyword>
<dbReference type="PROSITE" id="PS00166">
    <property type="entry name" value="ENOYL_COA_HYDRATASE"/>
    <property type="match status" value="1"/>
</dbReference>
<keyword evidence="5" id="KW-1185">Reference proteome</keyword>
<dbReference type="GO" id="GO:0016829">
    <property type="term" value="F:lyase activity"/>
    <property type="evidence" value="ECO:0007669"/>
    <property type="project" value="UniProtKB-KW"/>
</dbReference>